<proteinExistence type="inferred from homology"/>
<name>A0A397QC86_9HYPH</name>
<dbReference type="InterPro" id="IPR002734">
    <property type="entry name" value="RibDG_C"/>
</dbReference>
<dbReference type="InterPro" id="IPR016192">
    <property type="entry name" value="APOBEC/CMP_deaminase_Zn-bd"/>
</dbReference>
<evidence type="ECO:0000313" key="18">
    <source>
        <dbReference type="Proteomes" id="UP000266273"/>
    </source>
</evidence>
<evidence type="ECO:0000256" key="10">
    <source>
        <dbReference type="ARBA" id="ARBA00023002"/>
    </source>
</evidence>
<keyword evidence="8 12" id="KW-0862">Zinc</keyword>
<dbReference type="PROSITE" id="PS51747">
    <property type="entry name" value="CYT_DCMP_DEAMINASES_2"/>
    <property type="match status" value="1"/>
</dbReference>
<dbReference type="GO" id="GO:0009231">
    <property type="term" value="P:riboflavin biosynthetic process"/>
    <property type="evidence" value="ECO:0007669"/>
    <property type="project" value="UniProtKB-UniPathway"/>
</dbReference>
<comment type="similarity">
    <text evidence="5 12">In the C-terminal section; belongs to the HTP reductase family.</text>
</comment>
<reference evidence="17 18" key="1">
    <citation type="submission" date="2018-08" db="EMBL/GenBank/DDBJ databases">
        <title>Genomic Encyclopedia of Archaeal and Bacterial Type Strains, Phase II (KMG-II): from individual species to whole genera.</title>
        <authorList>
            <person name="Goeker M."/>
        </authorList>
    </citation>
    <scope>NUCLEOTIDE SEQUENCE [LARGE SCALE GENOMIC DNA]</scope>
    <source>
        <strain evidence="17 18">DSM 5002</strain>
    </source>
</reference>
<feature type="domain" description="CMP/dCMP-type deaminase" evidence="16">
    <location>
        <begin position="20"/>
        <end position="144"/>
    </location>
</feature>
<feature type="binding site" evidence="14">
    <location>
        <position position="217"/>
    </location>
    <ligand>
        <name>NADP(+)</name>
        <dbReference type="ChEBI" id="CHEBI:58349"/>
    </ligand>
</feature>
<dbReference type="InterPro" id="IPR016193">
    <property type="entry name" value="Cytidine_deaminase-like"/>
</dbReference>
<dbReference type="GO" id="GO:0008703">
    <property type="term" value="F:5-amino-6-(5-phosphoribosylamino)uracil reductase activity"/>
    <property type="evidence" value="ECO:0007669"/>
    <property type="project" value="UniProtKB-EC"/>
</dbReference>
<dbReference type="SUPFAM" id="SSF53597">
    <property type="entry name" value="Dihydrofolate reductase-like"/>
    <property type="match status" value="1"/>
</dbReference>
<dbReference type="PANTHER" id="PTHR38011">
    <property type="entry name" value="DIHYDROFOLATE REDUCTASE FAMILY PROTEIN (AFU_ORTHOLOGUE AFUA_8G06820)"/>
    <property type="match status" value="1"/>
</dbReference>
<evidence type="ECO:0000256" key="1">
    <source>
        <dbReference type="ARBA" id="ARBA00002151"/>
    </source>
</evidence>
<evidence type="ECO:0000256" key="13">
    <source>
        <dbReference type="PIRSR" id="PIRSR006769-1"/>
    </source>
</evidence>
<dbReference type="GO" id="GO:0008835">
    <property type="term" value="F:diaminohydroxyphosphoribosylaminopyrimidine deaminase activity"/>
    <property type="evidence" value="ECO:0007669"/>
    <property type="project" value="UniProtKB-EC"/>
</dbReference>
<feature type="binding site" evidence="14">
    <location>
        <begin position="319"/>
        <end position="325"/>
    </location>
    <ligand>
        <name>NADP(+)</name>
        <dbReference type="ChEBI" id="CHEBI:58349"/>
    </ligand>
</feature>
<comment type="caution">
    <text evidence="17">The sequence shown here is derived from an EMBL/GenBank/DDBJ whole genome shotgun (WGS) entry which is preliminary data.</text>
</comment>
<gene>
    <name evidence="17" type="ORF">BXY53_0947</name>
</gene>
<evidence type="ECO:0000256" key="11">
    <source>
        <dbReference type="ARBA" id="ARBA00023268"/>
    </source>
</evidence>
<dbReference type="PIRSF" id="PIRSF006769">
    <property type="entry name" value="RibD"/>
    <property type="match status" value="1"/>
</dbReference>
<dbReference type="AlphaFoldDB" id="A0A397QC86"/>
<feature type="binding site" evidence="15">
    <location>
        <position position="105"/>
    </location>
    <ligand>
        <name>Zn(2+)</name>
        <dbReference type="ChEBI" id="CHEBI:29105"/>
        <note>catalytic</note>
    </ligand>
</feature>
<feature type="binding site" evidence="15">
    <location>
        <position position="96"/>
    </location>
    <ligand>
        <name>Zn(2+)</name>
        <dbReference type="ChEBI" id="CHEBI:29105"/>
        <note>catalytic</note>
    </ligand>
</feature>
<dbReference type="RefSeq" id="WP_119060711.1">
    <property type="nucleotide sequence ID" value="NZ_QXDF01000001.1"/>
</dbReference>
<dbReference type="Gene3D" id="3.40.430.10">
    <property type="entry name" value="Dihydrofolate Reductase, subunit A"/>
    <property type="match status" value="1"/>
</dbReference>
<comment type="function">
    <text evidence="1 12">Converts 2,5-diamino-6-(ribosylamino)-4(3h)-pyrimidinone 5'-phosphate into 5-amino-6-(ribosylamino)-2,4(1h,3h)-pyrimidinedione 5'-phosphate.</text>
</comment>
<feature type="binding site" evidence="14">
    <location>
        <position position="205"/>
    </location>
    <ligand>
        <name>substrate</name>
    </ligand>
</feature>
<feature type="binding site" evidence="14">
    <location>
        <position position="225"/>
    </location>
    <ligand>
        <name>substrate</name>
    </ligand>
</feature>
<evidence type="ECO:0000313" key="17">
    <source>
        <dbReference type="EMBL" id="RIA55861.1"/>
    </source>
</evidence>
<keyword evidence="7 12" id="KW-0479">Metal-binding</keyword>
<feature type="binding site" evidence="14">
    <location>
        <position position="228"/>
    </location>
    <ligand>
        <name>substrate</name>
    </ligand>
</feature>
<keyword evidence="6 12" id="KW-0686">Riboflavin biosynthesis</keyword>
<comment type="cofactor">
    <cofactor evidence="12 15">
        <name>Zn(2+)</name>
        <dbReference type="ChEBI" id="CHEBI:29105"/>
    </cofactor>
    <text evidence="12 15">Binds 1 zinc ion.</text>
</comment>
<dbReference type="PROSITE" id="PS00903">
    <property type="entry name" value="CYT_DCMP_DEAMINASES_1"/>
    <property type="match status" value="1"/>
</dbReference>
<dbReference type="GO" id="GO:0008270">
    <property type="term" value="F:zinc ion binding"/>
    <property type="evidence" value="ECO:0007669"/>
    <property type="project" value="InterPro"/>
</dbReference>
<keyword evidence="12" id="KW-0378">Hydrolase</keyword>
<feature type="active site" description="Proton donor" evidence="13">
    <location>
        <position position="73"/>
    </location>
</feature>
<keyword evidence="18" id="KW-1185">Reference proteome</keyword>
<comment type="pathway">
    <text evidence="3 12">Cofactor biosynthesis; riboflavin biosynthesis; 5-amino-6-(D-ribitylamino)uracil from GTP: step 3/4.</text>
</comment>
<sequence length="396" mass="42358">MSDNTSALAAFTHPIDDLAMRRRTPMRLALRFARAPLGQTWPNPAVGAVVTNEATGVILGVGGTAPGGRPHAEVMALRMAATAARGATMFVTMEPCCHYGKSPPCVEAIAAAGIKRLIYAVEDPNPLVAGKGLDALRAQGVEVRRAADTDEAHWISLGHILRMRENRPFVQLKLAVGSDGLVPRGGGKPVFVTDKIAQTRTHLMRARADAILVGNGTVKTDDPSLTCRLPGLGWRSPVRVVLARRADLSHDSKLARTAASHPVWVLHGVDAPPDNIARLRSIGVECLSCALTPDGRLAPGSILQVLSERGITRLMIEGGPAVARAFLDAGYVDEMALFRGARPAGANGLAPFPPDGLDLIPSLPQLVIHESRELGPDRLALYRNTQRMDHVHRDHH</sequence>
<dbReference type="EMBL" id="QXDF01000001">
    <property type="protein sequence ID" value="RIA55861.1"/>
    <property type="molecule type" value="Genomic_DNA"/>
</dbReference>
<keyword evidence="11" id="KW-0511">Multifunctional enzyme</keyword>
<feature type="binding site" evidence="14">
    <location>
        <position position="221"/>
    </location>
    <ligand>
        <name>NADP(+)</name>
        <dbReference type="ChEBI" id="CHEBI:58349"/>
    </ligand>
</feature>
<feature type="binding site" evidence="14">
    <location>
        <position position="317"/>
    </location>
    <ligand>
        <name>substrate</name>
    </ligand>
</feature>
<dbReference type="PANTHER" id="PTHR38011:SF7">
    <property type="entry name" value="2,5-DIAMINO-6-RIBOSYLAMINO-4(3H)-PYRIMIDINONE 5'-PHOSPHATE REDUCTASE"/>
    <property type="match status" value="1"/>
</dbReference>
<keyword evidence="9 12" id="KW-0521">NADP</keyword>
<evidence type="ECO:0000256" key="6">
    <source>
        <dbReference type="ARBA" id="ARBA00022619"/>
    </source>
</evidence>
<dbReference type="OrthoDB" id="9800865at2"/>
<accession>A0A397QC86</accession>
<dbReference type="NCBIfam" id="TIGR00326">
    <property type="entry name" value="eubact_ribD"/>
    <property type="match status" value="1"/>
</dbReference>
<dbReference type="InterPro" id="IPR002125">
    <property type="entry name" value="CMP_dCMP_dom"/>
</dbReference>
<evidence type="ECO:0000256" key="9">
    <source>
        <dbReference type="ARBA" id="ARBA00022857"/>
    </source>
</evidence>
<protein>
    <recommendedName>
        <fullName evidence="12">Riboflavin biosynthesis protein RibD</fullName>
    </recommendedName>
    <domain>
        <recommendedName>
            <fullName evidence="12">Diaminohydroxyphosphoribosylaminopyrimidine deaminase</fullName>
            <shortName evidence="12">DRAP deaminase</shortName>
            <ecNumber evidence="12">3.5.4.26</ecNumber>
        </recommendedName>
        <alternativeName>
            <fullName evidence="12">Riboflavin-specific deaminase</fullName>
        </alternativeName>
    </domain>
    <domain>
        <recommendedName>
            <fullName evidence="12">5-amino-6-(5-phosphoribosylamino)uracil reductase</fullName>
            <ecNumber evidence="12">1.1.1.193</ecNumber>
        </recommendedName>
        <alternativeName>
            <fullName evidence="12">HTP reductase</fullName>
        </alternativeName>
    </domain>
</protein>
<dbReference type="SUPFAM" id="SSF53927">
    <property type="entry name" value="Cytidine deaminase-like"/>
    <property type="match status" value="1"/>
</dbReference>
<evidence type="ECO:0000256" key="15">
    <source>
        <dbReference type="PIRSR" id="PIRSR006769-3"/>
    </source>
</evidence>
<comment type="similarity">
    <text evidence="4 12">In the N-terminal section; belongs to the cytidine and deoxycytidylate deaminase family.</text>
</comment>
<dbReference type="Proteomes" id="UP000266273">
    <property type="component" value="Unassembled WGS sequence"/>
</dbReference>
<dbReference type="EC" id="3.5.4.26" evidence="12"/>
<dbReference type="Pfam" id="PF01872">
    <property type="entry name" value="RibD_C"/>
    <property type="match status" value="1"/>
</dbReference>
<dbReference type="UniPathway" id="UPA00275">
    <property type="reaction ID" value="UER00401"/>
</dbReference>
<comment type="catalytic activity">
    <reaction evidence="12">
        <text>5-amino-6-(5-phospho-D-ribitylamino)uracil + NADP(+) = 5-amino-6-(5-phospho-D-ribosylamino)uracil + NADPH + H(+)</text>
        <dbReference type="Rhea" id="RHEA:17845"/>
        <dbReference type="ChEBI" id="CHEBI:15378"/>
        <dbReference type="ChEBI" id="CHEBI:57783"/>
        <dbReference type="ChEBI" id="CHEBI:58349"/>
        <dbReference type="ChEBI" id="CHEBI:58421"/>
        <dbReference type="ChEBI" id="CHEBI:58453"/>
        <dbReference type="EC" id="1.1.1.193"/>
    </reaction>
</comment>
<evidence type="ECO:0000256" key="12">
    <source>
        <dbReference type="PIRNR" id="PIRNR006769"/>
    </source>
</evidence>
<comment type="catalytic activity">
    <reaction evidence="12">
        <text>2,5-diamino-6-hydroxy-4-(5-phosphoribosylamino)-pyrimidine + H2O + H(+) = 5-amino-6-(5-phospho-D-ribosylamino)uracil + NH4(+)</text>
        <dbReference type="Rhea" id="RHEA:21868"/>
        <dbReference type="ChEBI" id="CHEBI:15377"/>
        <dbReference type="ChEBI" id="CHEBI:15378"/>
        <dbReference type="ChEBI" id="CHEBI:28938"/>
        <dbReference type="ChEBI" id="CHEBI:58453"/>
        <dbReference type="ChEBI" id="CHEBI:58614"/>
        <dbReference type="EC" id="3.5.4.26"/>
    </reaction>
</comment>
<organism evidence="17 18">
    <name type="scientific">Dichotomicrobium thermohalophilum</name>
    <dbReference type="NCBI Taxonomy" id="933063"/>
    <lineage>
        <taxon>Bacteria</taxon>
        <taxon>Pseudomonadati</taxon>
        <taxon>Pseudomonadota</taxon>
        <taxon>Alphaproteobacteria</taxon>
        <taxon>Hyphomicrobiales</taxon>
        <taxon>Hyphomicrobiaceae</taxon>
        <taxon>Dichotomicrobium</taxon>
    </lineage>
</organism>
<evidence type="ECO:0000256" key="8">
    <source>
        <dbReference type="ARBA" id="ARBA00022833"/>
    </source>
</evidence>
<dbReference type="InterPro" id="IPR024072">
    <property type="entry name" value="DHFR-like_dom_sf"/>
</dbReference>
<dbReference type="InterPro" id="IPR004794">
    <property type="entry name" value="Eubact_RibD"/>
</dbReference>
<dbReference type="EC" id="1.1.1.193" evidence="12"/>
<evidence type="ECO:0000256" key="5">
    <source>
        <dbReference type="ARBA" id="ARBA00007417"/>
    </source>
</evidence>
<feature type="binding site" evidence="14">
    <location>
        <position position="175"/>
    </location>
    <ligand>
        <name>NADP(+)</name>
        <dbReference type="ChEBI" id="CHEBI:58349"/>
    </ligand>
</feature>
<evidence type="ECO:0000256" key="7">
    <source>
        <dbReference type="ARBA" id="ARBA00022723"/>
    </source>
</evidence>
<keyword evidence="10 12" id="KW-0560">Oxidoreductase</keyword>
<evidence type="ECO:0000259" key="16">
    <source>
        <dbReference type="PROSITE" id="PS51747"/>
    </source>
</evidence>
<dbReference type="CDD" id="cd01284">
    <property type="entry name" value="Riboflavin_deaminase-reductase"/>
    <property type="match status" value="1"/>
</dbReference>
<dbReference type="InterPro" id="IPR050765">
    <property type="entry name" value="Riboflavin_Biosynth_HTPR"/>
</dbReference>
<feature type="binding site" evidence="15">
    <location>
        <position position="71"/>
    </location>
    <ligand>
        <name>Zn(2+)</name>
        <dbReference type="ChEBI" id="CHEBI:29105"/>
        <note>catalytic</note>
    </ligand>
</feature>
<evidence type="ECO:0000256" key="3">
    <source>
        <dbReference type="ARBA" id="ARBA00004910"/>
    </source>
</evidence>
<dbReference type="Pfam" id="PF00383">
    <property type="entry name" value="dCMP_cyt_deam_1"/>
    <property type="match status" value="1"/>
</dbReference>
<evidence type="ECO:0000256" key="4">
    <source>
        <dbReference type="ARBA" id="ARBA00005259"/>
    </source>
</evidence>
<dbReference type="Gene3D" id="3.40.140.10">
    <property type="entry name" value="Cytidine Deaminase, domain 2"/>
    <property type="match status" value="1"/>
</dbReference>
<evidence type="ECO:0000256" key="14">
    <source>
        <dbReference type="PIRSR" id="PIRSR006769-2"/>
    </source>
</evidence>
<comment type="pathway">
    <text evidence="2 12">Cofactor biosynthesis; riboflavin biosynthesis; 5-amino-6-(D-ribitylamino)uracil from GTP: step 2/4.</text>
</comment>
<evidence type="ECO:0000256" key="2">
    <source>
        <dbReference type="ARBA" id="ARBA00004882"/>
    </source>
</evidence>